<dbReference type="CDD" id="cd04301">
    <property type="entry name" value="NAT_SF"/>
    <property type="match status" value="1"/>
</dbReference>
<feature type="compositionally biased region" description="Basic and acidic residues" evidence="1">
    <location>
        <begin position="88"/>
        <end position="97"/>
    </location>
</feature>
<evidence type="ECO:0000313" key="4">
    <source>
        <dbReference type="Proteomes" id="UP000070501"/>
    </source>
</evidence>
<dbReference type="STRING" id="196109.A0A136J5C3"/>
<dbReference type="PANTHER" id="PTHR42791:SF2">
    <property type="entry name" value="N-ACETYLTRANSFERASE DOMAIN-CONTAINING PROTEIN"/>
    <property type="match status" value="1"/>
</dbReference>
<sequence>MAYMVGDDDADGRVQQQQGEEENQQVSTEDVVAYAKWTLPNRGLSEEGRRHFESLRRAMLGTASSSPRTATSGADQRDEDDNGCPATKEFRADHPADLPEGANPAYYKEFYDGLERLGKKWRLDEMLELSLMCTRPEYHGYGIAGAMIRDVLDIADREGIRTVLLGMELAAPLYQRLGFKTVDTAGFELARTEAGEDGVLHVMIREPRAVAKGQP</sequence>
<evidence type="ECO:0000256" key="1">
    <source>
        <dbReference type="SAM" id="MobiDB-lite"/>
    </source>
</evidence>
<feature type="compositionally biased region" description="Acidic residues" evidence="1">
    <location>
        <begin position="1"/>
        <end position="10"/>
    </location>
</feature>
<dbReference type="InterPro" id="IPR000182">
    <property type="entry name" value="GNAT_dom"/>
</dbReference>
<dbReference type="PROSITE" id="PS51186">
    <property type="entry name" value="GNAT"/>
    <property type="match status" value="1"/>
</dbReference>
<dbReference type="InParanoid" id="A0A136J5C3"/>
<dbReference type="GO" id="GO:0016747">
    <property type="term" value="F:acyltransferase activity, transferring groups other than amino-acyl groups"/>
    <property type="evidence" value="ECO:0007669"/>
    <property type="project" value="InterPro"/>
</dbReference>
<dbReference type="OrthoDB" id="2744543at2759"/>
<evidence type="ECO:0000313" key="3">
    <source>
        <dbReference type="EMBL" id="KXJ92387.1"/>
    </source>
</evidence>
<gene>
    <name evidence="3" type="ORF">Micbo1qcDRAFT_162655</name>
</gene>
<dbReference type="InterPro" id="IPR016181">
    <property type="entry name" value="Acyl_CoA_acyltransferase"/>
</dbReference>
<feature type="compositionally biased region" description="Polar residues" evidence="1">
    <location>
        <begin position="62"/>
        <end position="74"/>
    </location>
</feature>
<dbReference type="InterPro" id="IPR052523">
    <property type="entry name" value="Trichothecene_AcTrans"/>
</dbReference>
<feature type="region of interest" description="Disordered" evidence="1">
    <location>
        <begin position="1"/>
        <end position="30"/>
    </location>
</feature>
<evidence type="ECO:0000259" key="2">
    <source>
        <dbReference type="PROSITE" id="PS51186"/>
    </source>
</evidence>
<feature type="domain" description="N-acetyltransferase" evidence="2">
    <location>
        <begin position="58"/>
        <end position="208"/>
    </location>
</feature>
<dbReference type="EMBL" id="KQ964249">
    <property type="protein sequence ID" value="KXJ92387.1"/>
    <property type="molecule type" value="Genomic_DNA"/>
</dbReference>
<dbReference type="AlphaFoldDB" id="A0A136J5C3"/>
<reference evidence="4" key="1">
    <citation type="submission" date="2016-02" db="EMBL/GenBank/DDBJ databases">
        <title>Draft genome sequence of Microdochium bolleyi, a fungal endophyte of beachgrass.</title>
        <authorList>
            <consortium name="DOE Joint Genome Institute"/>
            <person name="David A.S."/>
            <person name="May G."/>
            <person name="Haridas S."/>
            <person name="Lim J."/>
            <person name="Wang M."/>
            <person name="Labutti K."/>
            <person name="Lipzen A."/>
            <person name="Barry K."/>
            <person name="Grigoriev I.V."/>
        </authorList>
    </citation>
    <scope>NUCLEOTIDE SEQUENCE [LARGE SCALE GENOMIC DNA]</scope>
    <source>
        <strain evidence="4">J235TASD1</strain>
    </source>
</reference>
<proteinExistence type="predicted"/>
<protein>
    <recommendedName>
        <fullName evidence="2">N-acetyltransferase domain-containing protein</fullName>
    </recommendedName>
</protein>
<dbReference type="Gene3D" id="3.40.630.30">
    <property type="match status" value="1"/>
</dbReference>
<name>A0A136J5C3_9PEZI</name>
<keyword evidence="4" id="KW-1185">Reference proteome</keyword>
<dbReference type="Pfam" id="PF13508">
    <property type="entry name" value="Acetyltransf_7"/>
    <property type="match status" value="1"/>
</dbReference>
<organism evidence="3 4">
    <name type="scientific">Microdochium bolleyi</name>
    <dbReference type="NCBI Taxonomy" id="196109"/>
    <lineage>
        <taxon>Eukaryota</taxon>
        <taxon>Fungi</taxon>
        <taxon>Dikarya</taxon>
        <taxon>Ascomycota</taxon>
        <taxon>Pezizomycotina</taxon>
        <taxon>Sordariomycetes</taxon>
        <taxon>Xylariomycetidae</taxon>
        <taxon>Xylariales</taxon>
        <taxon>Microdochiaceae</taxon>
        <taxon>Microdochium</taxon>
    </lineage>
</organism>
<dbReference type="Proteomes" id="UP000070501">
    <property type="component" value="Unassembled WGS sequence"/>
</dbReference>
<accession>A0A136J5C3</accession>
<feature type="region of interest" description="Disordered" evidence="1">
    <location>
        <begin position="59"/>
        <end position="100"/>
    </location>
</feature>
<dbReference type="PANTHER" id="PTHR42791">
    <property type="entry name" value="GNAT FAMILY ACETYLTRANSFERASE"/>
    <property type="match status" value="1"/>
</dbReference>
<dbReference type="SUPFAM" id="SSF55729">
    <property type="entry name" value="Acyl-CoA N-acyltransferases (Nat)"/>
    <property type="match status" value="1"/>
</dbReference>